<organism evidence="1 2">
    <name type="scientific">Trichonephila clavata</name>
    <name type="common">Joro spider</name>
    <name type="synonym">Nephila clavata</name>
    <dbReference type="NCBI Taxonomy" id="2740835"/>
    <lineage>
        <taxon>Eukaryota</taxon>
        <taxon>Metazoa</taxon>
        <taxon>Ecdysozoa</taxon>
        <taxon>Arthropoda</taxon>
        <taxon>Chelicerata</taxon>
        <taxon>Arachnida</taxon>
        <taxon>Araneae</taxon>
        <taxon>Araneomorphae</taxon>
        <taxon>Entelegynae</taxon>
        <taxon>Araneoidea</taxon>
        <taxon>Nephilidae</taxon>
        <taxon>Trichonephila</taxon>
    </lineage>
</organism>
<evidence type="ECO:0000313" key="2">
    <source>
        <dbReference type="Proteomes" id="UP000887116"/>
    </source>
</evidence>
<dbReference type="AlphaFoldDB" id="A0A8X6K602"/>
<gene>
    <name evidence="1" type="primary">AVEN_223522_1</name>
    <name evidence="1" type="ORF">TNCT_81881</name>
</gene>
<proteinExistence type="predicted"/>
<dbReference type="SUPFAM" id="SSF54001">
    <property type="entry name" value="Cysteine proteinases"/>
    <property type="match status" value="1"/>
</dbReference>
<dbReference type="Proteomes" id="UP000887116">
    <property type="component" value="Unassembled WGS sequence"/>
</dbReference>
<reference evidence="1" key="1">
    <citation type="submission" date="2020-07" db="EMBL/GenBank/DDBJ databases">
        <title>Multicomponent nature underlies the extraordinary mechanical properties of spider dragline silk.</title>
        <authorList>
            <person name="Kono N."/>
            <person name="Nakamura H."/>
            <person name="Mori M."/>
            <person name="Yoshida Y."/>
            <person name="Ohtoshi R."/>
            <person name="Malay A.D."/>
            <person name="Moran D.A.P."/>
            <person name="Tomita M."/>
            <person name="Numata K."/>
            <person name="Arakawa K."/>
        </authorList>
    </citation>
    <scope>NUCLEOTIDE SEQUENCE</scope>
</reference>
<dbReference type="OrthoDB" id="6430792at2759"/>
<name>A0A8X6K602_TRICU</name>
<evidence type="ECO:0008006" key="3">
    <source>
        <dbReference type="Google" id="ProtNLM"/>
    </source>
</evidence>
<dbReference type="EMBL" id="BMAO01019823">
    <property type="protein sequence ID" value="GFR33141.1"/>
    <property type="molecule type" value="Genomic_DNA"/>
</dbReference>
<evidence type="ECO:0000313" key="1">
    <source>
        <dbReference type="EMBL" id="GFR33141.1"/>
    </source>
</evidence>
<comment type="caution">
    <text evidence="1">The sequence shown here is derived from an EMBL/GenBank/DDBJ whole genome shotgun (WGS) entry which is preliminary data.</text>
</comment>
<accession>A0A8X6K602</accession>
<dbReference type="Gene3D" id="3.40.395.10">
    <property type="entry name" value="Adenoviral Proteinase, Chain A"/>
    <property type="match status" value="1"/>
</dbReference>
<sequence>MNTGQHWQAMYFDNNQTCIFFCSYGTYPIGKIKKFIDQNSARLEWNSKVLQHPRTTLCGLFCLYFLWHTHRGLPIFKLTETNVCENERIVTRFLHTQFKLANHSTIKSSNQYCQSFQSATIKNKDELFRHSEIHSAMISGNIDKITESLKYFKKKDSLPAVVV</sequence>
<protein>
    <recommendedName>
        <fullName evidence="3">Ubiquitin-like protease family profile domain-containing protein</fullName>
    </recommendedName>
</protein>
<dbReference type="InterPro" id="IPR038765">
    <property type="entry name" value="Papain-like_cys_pep_sf"/>
</dbReference>
<keyword evidence="2" id="KW-1185">Reference proteome</keyword>